<evidence type="ECO:0000259" key="10">
    <source>
        <dbReference type="PROSITE" id="PS50929"/>
    </source>
</evidence>
<evidence type="ECO:0000256" key="8">
    <source>
        <dbReference type="SAM" id="Phobius"/>
    </source>
</evidence>
<evidence type="ECO:0000313" key="11">
    <source>
        <dbReference type="EMBL" id="OLN94073.1"/>
    </source>
</evidence>
<evidence type="ECO:0000313" key="12">
    <source>
        <dbReference type="Proteomes" id="UP000186583"/>
    </source>
</evidence>
<feature type="domain" description="ABC transmembrane type-1" evidence="10">
    <location>
        <begin position="30"/>
        <end position="230"/>
    </location>
</feature>
<dbReference type="PANTHER" id="PTHR24221:SF631">
    <property type="entry name" value="MULTIDRUG RESISTANCE PROTEIN 3"/>
    <property type="match status" value="1"/>
</dbReference>
<gene>
    <name evidence="11" type="ORF">CCHL11_08859</name>
</gene>
<protein>
    <submittedName>
        <fullName evidence="11">Leptomycin B resistance protein pmd1-like protein 8</fullName>
    </submittedName>
</protein>
<sequence>MIGAGTALPLMDIVFGRDEINRFTRRLYDVYLFVAKFVLTYMWTFIIAVTAMRTTKALRVDFLRQTLRQDVFFFDLPVTSSVSGQVNKNGNLINQGISEKLGLIIQACSMFITAFIVAFAIQWKLTLIIVGIVPVNLAVTAVCVVYNTVYEYRIFDIYSQAGALAQEVFASIRTVHSFWAYPKLSKKFEAVLEEARTIGRKKLPVYAILFSVEFFCIYCGYGLAFWQGILAEDEYSTGATDNIVVINDGQIVEQGSHSRLLELNGAYARLEVIKAYKLELFENTLKQEMSFFDEPMNTAGALVSRLSREPTNLQEPMSANLGLIFVNIVNLASSCVLAIAVGWKLGLVLVFGALPPLVFSGWLRIRLEYKLDNDTAARFAESSGLAAEAVTAIRTVSSLGLERNILDSQSVSFLTMALGFCYGGRLLPTGEYTSSQFYTGFIAVIFSGESAAIFFQFSTSITKARVSTNYIFNLRRLLSPRSDDEGEDDDAPSKCGRNGTVACHDVDFSYPQRSHVKVLKGVNTVIESGQFAAFVGASGCGKTTLISLLERFYDPTNGTISFGGVPIRTQGKRDYRKKLALVPQEPVLYQESIRENIKLGIDSLKEPAERDIMETCRQANIHEFITSLPEGLDTWCGSQGFQLSGGQRQRIAIARALIRQPVLLLLDESTSALDSASEKVVKAALNQAAEGRTTISVAHRLSTIKDADIIFAFSHGRIVESGKHEQLLQKKGMYYDMCLGQSLDRTA</sequence>
<dbReference type="GO" id="GO:0016887">
    <property type="term" value="F:ATP hydrolysis activity"/>
    <property type="evidence" value="ECO:0007669"/>
    <property type="project" value="InterPro"/>
</dbReference>
<dbReference type="AlphaFoldDB" id="A0A1Q8S0J0"/>
<dbReference type="InterPro" id="IPR003593">
    <property type="entry name" value="AAA+_ATPase"/>
</dbReference>
<dbReference type="PROSITE" id="PS00211">
    <property type="entry name" value="ABC_TRANSPORTER_1"/>
    <property type="match status" value="1"/>
</dbReference>
<feature type="transmembrane region" description="Helical" evidence="8">
    <location>
        <begin position="101"/>
        <end position="121"/>
    </location>
</feature>
<dbReference type="GO" id="GO:0016020">
    <property type="term" value="C:membrane"/>
    <property type="evidence" value="ECO:0007669"/>
    <property type="project" value="UniProtKB-SubCell"/>
</dbReference>
<dbReference type="InterPro" id="IPR039421">
    <property type="entry name" value="Type_1_exporter"/>
</dbReference>
<dbReference type="Gene3D" id="1.20.1560.10">
    <property type="entry name" value="ABC transporter type 1, transmembrane domain"/>
    <property type="match status" value="2"/>
</dbReference>
<comment type="subcellular location">
    <subcellularLocation>
        <location evidence="1">Membrane</location>
        <topology evidence="1">Multi-pass membrane protein</topology>
    </subcellularLocation>
</comment>
<feature type="transmembrane region" description="Helical" evidence="8">
    <location>
        <begin position="30"/>
        <end position="49"/>
    </location>
</feature>
<keyword evidence="6 8" id="KW-1133">Transmembrane helix</keyword>
<dbReference type="EMBL" id="MPGH01000047">
    <property type="protein sequence ID" value="OLN94073.1"/>
    <property type="molecule type" value="Genomic_DNA"/>
</dbReference>
<feature type="transmembrane region" description="Helical" evidence="8">
    <location>
        <begin position="321"/>
        <end position="340"/>
    </location>
</feature>
<keyword evidence="7 8" id="KW-0472">Membrane</keyword>
<feature type="domain" description="ABC transporter" evidence="9">
    <location>
        <begin position="501"/>
        <end position="740"/>
    </location>
</feature>
<dbReference type="InterPro" id="IPR011527">
    <property type="entry name" value="ABC1_TM_dom"/>
</dbReference>
<dbReference type="SMART" id="SM00382">
    <property type="entry name" value="AAA"/>
    <property type="match status" value="1"/>
</dbReference>
<feature type="domain" description="ABC transmembrane type-1" evidence="10">
    <location>
        <begin position="265"/>
        <end position="463"/>
    </location>
</feature>
<dbReference type="CDD" id="cd18578">
    <property type="entry name" value="ABC_6TM_Pgp_ABCB1_D2_like"/>
    <property type="match status" value="1"/>
</dbReference>
<name>A0A1Q8S0J0_9PEZI</name>
<keyword evidence="5" id="KW-0067">ATP-binding</keyword>
<dbReference type="SUPFAM" id="SSF52540">
    <property type="entry name" value="P-loop containing nucleoside triphosphate hydrolases"/>
    <property type="match status" value="1"/>
</dbReference>
<evidence type="ECO:0000256" key="4">
    <source>
        <dbReference type="ARBA" id="ARBA00022741"/>
    </source>
</evidence>
<dbReference type="Proteomes" id="UP000186583">
    <property type="component" value="Unassembled WGS sequence"/>
</dbReference>
<dbReference type="InterPro" id="IPR017871">
    <property type="entry name" value="ABC_transporter-like_CS"/>
</dbReference>
<dbReference type="CDD" id="cd03249">
    <property type="entry name" value="ABC_MTABC3_MDL1_MDL2"/>
    <property type="match status" value="1"/>
</dbReference>
<evidence type="ECO:0000256" key="5">
    <source>
        <dbReference type="ARBA" id="ARBA00022840"/>
    </source>
</evidence>
<dbReference type="InterPro" id="IPR036640">
    <property type="entry name" value="ABC1_TM_sf"/>
</dbReference>
<keyword evidence="12" id="KW-1185">Reference proteome</keyword>
<accession>A0A1Q8S0J0</accession>
<keyword evidence="4" id="KW-0547">Nucleotide-binding</keyword>
<dbReference type="GO" id="GO:0005524">
    <property type="term" value="F:ATP binding"/>
    <property type="evidence" value="ECO:0007669"/>
    <property type="project" value="UniProtKB-KW"/>
</dbReference>
<dbReference type="Pfam" id="PF00664">
    <property type="entry name" value="ABC_membrane"/>
    <property type="match status" value="2"/>
</dbReference>
<dbReference type="FunFam" id="3.40.50.300:FF:000913">
    <property type="entry name" value="ABC multidrug transporter SitT"/>
    <property type="match status" value="1"/>
</dbReference>
<dbReference type="Pfam" id="PF00005">
    <property type="entry name" value="ABC_tran"/>
    <property type="match status" value="1"/>
</dbReference>
<feature type="transmembrane region" description="Helical" evidence="8">
    <location>
        <begin position="127"/>
        <end position="149"/>
    </location>
</feature>
<dbReference type="STRING" id="708187.A0A1Q8S0J0"/>
<evidence type="ECO:0000256" key="3">
    <source>
        <dbReference type="ARBA" id="ARBA00022692"/>
    </source>
</evidence>
<dbReference type="PANTHER" id="PTHR24221">
    <property type="entry name" value="ATP-BINDING CASSETTE SUB-FAMILY B"/>
    <property type="match status" value="1"/>
</dbReference>
<reference evidence="11 12" key="1">
    <citation type="submission" date="2016-11" db="EMBL/GenBank/DDBJ databases">
        <title>Draft Genome Assembly of Colletotrichum chlorophyti a pathogen of herbaceous plants.</title>
        <authorList>
            <person name="Gan P."/>
            <person name="Narusaka M."/>
            <person name="Tsushima A."/>
            <person name="Narusaka Y."/>
            <person name="Takano Y."/>
            <person name="Shirasu K."/>
        </authorList>
    </citation>
    <scope>NUCLEOTIDE SEQUENCE [LARGE SCALE GENOMIC DNA]</scope>
    <source>
        <strain evidence="11 12">NTL11</strain>
    </source>
</reference>
<evidence type="ECO:0000256" key="1">
    <source>
        <dbReference type="ARBA" id="ARBA00004141"/>
    </source>
</evidence>
<comment type="similarity">
    <text evidence="2">Belongs to the ABC transporter superfamily. ABCB family. Multidrug resistance exporter (TC 3.A.1.201) subfamily.</text>
</comment>
<keyword evidence="3 8" id="KW-0812">Transmembrane</keyword>
<dbReference type="CDD" id="cd18577">
    <property type="entry name" value="ABC_6TM_Pgp_ABCB1_D1_like"/>
    <property type="match status" value="1"/>
</dbReference>
<dbReference type="PROSITE" id="PS50893">
    <property type="entry name" value="ABC_TRANSPORTER_2"/>
    <property type="match status" value="1"/>
</dbReference>
<proteinExistence type="inferred from homology"/>
<evidence type="ECO:0000256" key="2">
    <source>
        <dbReference type="ARBA" id="ARBA00007577"/>
    </source>
</evidence>
<evidence type="ECO:0000256" key="7">
    <source>
        <dbReference type="ARBA" id="ARBA00023136"/>
    </source>
</evidence>
<dbReference type="OrthoDB" id="6500128at2759"/>
<dbReference type="GO" id="GO:0140359">
    <property type="term" value="F:ABC-type transporter activity"/>
    <property type="evidence" value="ECO:0007669"/>
    <property type="project" value="InterPro"/>
</dbReference>
<dbReference type="Gene3D" id="3.40.50.300">
    <property type="entry name" value="P-loop containing nucleotide triphosphate hydrolases"/>
    <property type="match status" value="1"/>
</dbReference>
<dbReference type="PROSITE" id="PS50929">
    <property type="entry name" value="ABC_TM1F"/>
    <property type="match status" value="2"/>
</dbReference>
<dbReference type="InterPro" id="IPR027417">
    <property type="entry name" value="P-loop_NTPase"/>
</dbReference>
<organism evidence="11 12">
    <name type="scientific">Colletotrichum chlorophyti</name>
    <dbReference type="NCBI Taxonomy" id="708187"/>
    <lineage>
        <taxon>Eukaryota</taxon>
        <taxon>Fungi</taxon>
        <taxon>Dikarya</taxon>
        <taxon>Ascomycota</taxon>
        <taxon>Pezizomycotina</taxon>
        <taxon>Sordariomycetes</taxon>
        <taxon>Hypocreomycetidae</taxon>
        <taxon>Glomerellales</taxon>
        <taxon>Glomerellaceae</taxon>
        <taxon>Colletotrichum</taxon>
    </lineage>
</organism>
<feature type="transmembrane region" description="Helical" evidence="8">
    <location>
        <begin position="205"/>
        <end position="226"/>
    </location>
</feature>
<evidence type="ECO:0000256" key="6">
    <source>
        <dbReference type="ARBA" id="ARBA00022989"/>
    </source>
</evidence>
<evidence type="ECO:0000259" key="9">
    <source>
        <dbReference type="PROSITE" id="PS50893"/>
    </source>
</evidence>
<comment type="caution">
    <text evidence="11">The sequence shown here is derived from an EMBL/GenBank/DDBJ whole genome shotgun (WGS) entry which is preliminary data.</text>
</comment>
<dbReference type="InterPro" id="IPR003439">
    <property type="entry name" value="ABC_transporter-like_ATP-bd"/>
</dbReference>
<dbReference type="SUPFAM" id="SSF90123">
    <property type="entry name" value="ABC transporter transmembrane region"/>
    <property type="match status" value="2"/>
</dbReference>
<feature type="transmembrane region" description="Helical" evidence="8">
    <location>
        <begin position="347"/>
        <end position="365"/>
    </location>
</feature>